<evidence type="ECO:0000313" key="2">
    <source>
        <dbReference type="Proteomes" id="UP000005408"/>
    </source>
</evidence>
<keyword evidence="2" id="KW-1185">Reference proteome</keyword>
<dbReference type="AlphaFoldDB" id="A0A8W8N3N3"/>
<sequence length="329" mass="36807">MQTYSEIGCSRNCLYNEGCMAISFGCRSMEANGWGICDLISEDGGTPYTVAVDPAMCTMAVVDRYPEGPWSNVNQPTISSVTTDAMTSVNFQQTTASTIRVVDMIDRLQNMCSASSQSDFAVITTEIIYFYDDKASLTSGSCKSVHYSTLFSGYSDLPDITHWKAVLTMSQSYVDVYTDTKVFRWGITSQSLHVMSGYPKFRAAYLRDIKGSPVSYIPTDPVWAVHRGTLGSWDIYFYESNNKNFNLYSNQPPGEWTFAKSDNTIFNQNGWALNPWTDLPPNTVALTAQDHTGIDFVGITGDFDVFFYKVTDQYQMLTDPIVTIQKLSF</sequence>
<proteinExistence type="predicted"/>
<protein>
    <submittedName>
        <fullName evidence="1">Uncharacterized protein</fullName>
    </submittedName>
</protein>
<dbReference type="Proteomes" id="UP000005408">
    <property type="component" value="Unassembled WGS sequence"/>
</dbReference>
<reference evidence="1" key="1">
    <citation type="submission" date="2022-08" db="UniProtKB">
        <authorList>
            <consortium name="EnsemblMetazoa"/>
        </authorList>
    </citation>
    <scope>IDENTIFICATION</scope>
    <source>
        <strain evidence="1">05x7-T-G4-1.051#20</strain>
    </source>
</reference>
<evidence type="ECO:0000313" key="1">
    <source>
        <dbReference type="EnsemblMetazoa" id="G4197.1:cds"/>
    </source>
</evidence>
<dbReference type="EnsemblMetazoa" id="G4197.1">
    <property type="protein sequence ID" value="G4197.1:cds"/>
    <property type="gene ID" value="G4197"/>
</dbReference>
<organism evidence="1 2">
    <name type="scientific">Magallana gigas</name>
    <name type="common">Pacific oyster</name>
    <name type="synonym">Crassostrea gigas</name>
    <dbReference type="NCBI Taxonomy" id="29159"/>
    <lineage>
        <taxon>Eukaryota</taxon>
        <taxon>Metazoa</taxon>
        <taxon>Spiralia</taxon>
        <taxon>Lophotrochozoa</taxon>
        <taxon>Mollusca</taxon>
        <taxon>Bivalvia</taxon>
        <taxon>Autobranchia</taxon>
        <taxon>Pteriomorphia</taxon>
        <taxon>Ostreida</taxon>
        <taxon>Ostreoidea</taxon>
        <taxon>Ostreidae</taxon>
        <taxon>Magallana</taxon>
    </lineage>
</organism>
<accession>A0A8W8N3N3</accession>
<name>A0A8W8N3N3_MAGGI</name>